<evidence type="ECO:0000256" key="8">
    <source>
        <dbReference type="ARBA" id="ARBA00023136"/>
    </source>
</evidence>
<gene>
    <name evidence="13" type="ORF">COU00_00015</name>
</gene>
<dbReference type="AlphaFoldDB" id="A0A2M6WN43"/>
<dbReference type="PANTHER" id="PTHR14269">
    <property type="entry name" value="CDP-DIACYLGLYCEROL--GLYCEROL-3-PHOSPHATE 3-PHOSPHATIDYLTRANSFERASE-RELATED"/>
    <property type="match status" value="1"/>
</dbReference>
<dbReference type="InterPro" id="IPR004570">
    <property type="entry name" value="Phosphatidylglycerol_P_synth"/>
</dbReference>
<accession>A0A2M6WN43</accession>
<dbReference type="InterPro" id="IPR000462">
    <property type="entry name" value="CDP-OH_P_trans"/>
</dbReference>
<comment type="caution">
    <text evidence="13">The sequence shown here is derived from an EMBL/GenBank/DDBJ whole genome shotgun (WGS) entry which is preliminary data.</text>
</comment>
<name>A0A2M6WN43_9BACT</name>
<feature type="transmembrane region" description="Helical" evidence="12">
    <location>
        <begin position="103"/>
        <end position="124"/>
    </location>
</feature>
<sequence length="198" mass="22265">MAIQIKRFLLLIWNDQRKYNFANLLTLVRMAFIIPSAVILLDNDQKFSAGCFLVLAGLTDWLDGYCARHYGCDSPSGKLLDAIADKMILLPVIMLVRQGISGWVIFFILFREFIIVFGGFIFYHDNKLQPATETSRLGKFSTVILYASVAYAVFGFPRANLAMSAAAVCLLISGTHYIVRLKKIIAAINFNNHNHPQI</sequence>
<evidence type="ECO:0000256" key="1">
    <source>
        <dbReference type="ARBA" id="ARBA00004141"/>
    </source>
</evidence>
<keyword evidence="5 12" id="KW-0812">Transmembrane</keyword>
<evidence type="ECO:0000313" key="14">
    <source>
        <dbReference type="Proteomes" id="UP000229335"/>
    </source>
</evidence>
<keyword evidence="6 12" id="KW-1133">Transmembrane helix</keyword>
<feature type="transmembrane region" description="Helical" evidence="12">
    <location>
        <begin position="21"/>
        <end position="41"/>
    </location>
</feature>
<dbReference type="PROSITE" id="PS00379">
    <property type="entry name" value="CDP_ALCOHOL_P_TRANSF"/>
    <property type="match status" value="1"/>
</dbReference>
<evidence type="ECO:0000313" key="13">
    <source>
        <dbReference type="EMBL" id="PIT94231.1"/>
    </source>
</evidence>
<evidence type="ECO:0000256" key="5">
    <source>
        <dbReference type="ARBA" id="ARBA00022692"/>
    </source>
</evidence>
<proteinExistence type="inferred from homology"/>
<evidence type="ECO:0000256" key="4">
    <source>
        <dbReference type="ARBA" id="ARBA00022679"/>
    </source>
</evidence>
<dbReference type="EMBL" id="PFAS01000001">
    <property type="protein sequence ID" value="PIT94231.1"/>
    <property type="molecule type" value="Genomic_DNA"/>
</dbReference>
<reference evidence="14" key="1">
    <citation type="submission" date="2017-09" db="EMBL/GenBank/DDBJ databases">
        <title>Depth-based differentiation of microbial function through sediment-hosted aquifers and enrichment of novel symbionts in the deep terrestrial subsurface.</title>
        <authorList>
            <person name="Probst A.J."/>
            <person name="Ladd B."/>
            <person name="Jarett J.K."/>
            <person name="Geller-Mcgrath D.E."/>
            <person name="Sieber C.M.K."/>
            <person name="Emerson J.B."/>
            <person name="Anantharaman K."/>
            <person name="Thomas B.C."/>
            <person name="Malmstrom R."/>
            <person name="Stieglmeier M."/>
            <person name="Klingl A."/>
            <person name="Woyke T."/>
            <person name="Ryan C.M."/>
            <person name="Banfield J.F."/>
        </authorList>
    </citation>
    <scope>NUCLEOTIDE SEQUENCE [LARGE SCALE GENOMIC DNA]</scope>
</reference>
<dbReference type="GO" id="GO:0008444">
    <property type="term" value="F:CDP-diacylglycerol-glycerol-3-phosphate 3-phosphatidyltransferase activity"/>
    <property type="evidence" value="ECO:0007669"/>
    <property type="project" value="InterPro"/>
</dbReference>
<feature type="transmembrane region" description="Helical" evidence="12">
    <location>
        <begin position="160"/>
        <end position="179"/>
    </location>
</feature>
<keyword evidence="3" id="KW-0444">Lipid biosynthesis</keyword>
<dbReference type="InterPro" id="IPR043130">
    <property type="entry name" value="CDP-OH_PTrfase_TM_dom"/>
</dbReference>
<evidence type="ECO:0000256" key="2">
    <source>
        <dbReference type="ARBA" id="ARBA00010441"/>
    </source>
</evidence>
<protein>
    <recommendedName>
        <fullName evidence="15">CDP-diacylglycerol--glycerol-3-phosphate 3-phosphatidyltransferase</fullName>
    </recommendedName>
</protein>
<evidence type="ECO:0000256" key="3">
    <source>
        <dbReference type="ARBA" id="ARBA00022516"/>
    </source>
</evidence>
<comment type="subcellular location">
    <subcellularLocation>
        <location evidence="1">Membrane</location>
        <topology evidence="1">Multi-pass membrane protein</topology>
    </subcellularLocation>
</comment>
<dbReference type="InterPro" id="IPR048254">
    <property type="entry name" value="CDP_ALCOHOL_P_TRANSF_CS"/>
</dbReference>
<dbReference type="Gene3D" id="1.20.120.1760">
    <property type="match status" value="1"/>
</dbReference>
<evidence type="ECO:0000256" key="11">
    <source>
        <dbReference type="RuleBase" id="RU003750"/>
    </source>
</evidence>
<keyword evidence="4 11" id="KW-0808">Transferase</keyword>
<comment type="similarity">
    <text evidence="2 11">Belongs to the CDP-alcohol phosphatidyltransferase class-I family.</text>
</comment>
<evidence type="ECO:0000256" key="9">
    <source>
        <dbReference type="ARBA" id="ARBA00023209"/>
    </source>
</evidence>
<evidence type="ECO:0000256" key="10">
    <source>
        <dbReference type="ARBA" id="ARBA00023264"/>
    </source>
</evidence>
<evidence type="ECO:0008006" key="15">
    <source>
        <dbReference type="Google" id="ProtNLM"/>
    </source>
</evidence>
<evidence type="ECO:0000256" key="12">
    <source>
        <dbReference type="SAM" id="Phobius"/>
    </source>
</evidence>
<keyword evidence="8 12" id="KW-0472">Membrane</keyword>
<keyword evidence="7" id="KW-0443">Lipid metabolism</keyword>
<organism evidence="13 14">
    <name type="scientific">Candidatus Falkowbacteria bacterium CG10_big_fil_rev_8_21_14_0_10_43_11</name>
    <dbReference type="NCBI Taxonomy" id="1974568"/>
    <lineage>
        <taxon>Bacteria</taxon>
        <taxon>Candidatus Falkowiibacteriota</taxon>
    </lineage>
</organism>
<evidence type="ECO:0000256" key="6">
    <source>
        <dbReference type="ARBA" id="ARBA00022989"/>
    </source>
</evidence>
<dbReference type="Proteomes" id="UP000229335">
    <property type="component" value="Unassembled WGS sequence"/>
</dbReference>
<dbReference type="PANTHER" id="PTHR14269:SF11">
    <property type="entry name" value="CDP-DIACYLGLYCEROL--GLYCEROL-3-PHOSPHATE 3-PHOSPHATIDYLTRANSFERASE"/>
    <property type="match status" value="1"/>
</dbReference>
<keyword evidence="10" id="KW-1208">Phospholipid metabolism</keyword>
<dbReference type="GO" id="GO:0016020">
    <property type="term" value="C:membrane"/>
    <property type="evidence" value="ECO:0007669"/>
    <property type="project" value="UniProtKB-SubCell"/>
</dbReference>
<dbReference type="PIRSF" id="PIRSF000847">
    <property type="entry name" value="Phos_ph_gly_syn"/>
    <property type="match status" value="1"/>
</dbReference>
<evidence type="ECO:0000256" key="7">
    <source>
        <dbReference type="ARBA" id="ARBA00023098"/>
    </source>
</evidence>
<dbReference type="InterPro" id="IPR050324">
    <property type="entry name" value="CDP-alcohol_PTase-I"/>
</dbReference>
<dbReference type="Pfam" id="PF01066">
    <property type="entry name" value="CDP-OH_P_transf"/>
    <property type="match status" value="1"/>
</dbReference>
<keyword evidence="9" id="KW-0594">Phospholipid biosynthesis</keyword>
<feature type="transmembrane region" description="Helical" evidence="12">
    <location>
        <begin position="136"/>
        <end position="154"/>
    </location>
</feature>
<dbReference type="GO" id="GO:0046474">
    <property type="term" value="P:glycerophospholipid biosynthetic process"/>
    <property type="evidence" value="ECO:0007669"/>
    <property type="project" value="TreeGrafter"/>
</dbReference>